<keyword evidence="5" id="KW-1185">Reference proteome</keyword>
<feature type="domain" description="Tubby C-terminal" evidence="3">
    <location>
        <begin position="115"/>
        <end position="376"/>
    </location>
</feature>
<dbReference type="SUPFAM" id="SSF54518">
    <property type="entry name" value="Tubby C-terminal domain-like"/>
    <property type="match status" value="1"/>
</dbReference>
<reference evidence="4 5" key="1">
    <citation type="submission" date="2019-07" db="EMBL/GenBank/DDBJ databases">
        <title>Genomics analysis of Aphanomyces spp. identifies a new class of oomycete effector associated with host adaptation.</title>
        <authorList>
            <person name="Gaulin E."/>
        </authorList>
    </citation>
    <scope>NUCLEOTIDE SEQUENCE [LARGE SCALE GENOMIC DNA]</scope>
    <source>
        <strain evidence="4 5">ATCC 201684</strain>
    </source>
</reference>
<feature type="region of interest" description="Disordered" evidence="2">
    <location>
        <begin position="1"/>
        <end position="74"/>
    </location>
</feature>
<dbReference type="PRINTS" id="PR01573">
    <property type="entry name" value="SUPERTUBBY"/>
</dbReference>
<name>A0A6G0X5E8_9STRA</name>
<dbReference type="InterPro" id="IPR025659">
    <property type="entry name" value="Tubby-like_C"/>
</dbReference>
<dbReference type="Pfam" id="PF01167">
    <property type="entry name" value="Tub"/>
    <property type="match status" value="1"/>
</dbReference>
<dbReference type="PANTHER" id="PTHR16517">
    <property type="entry name" value="TUBBY-RELATED"/>
    <property type="match status" value="1"/>
</dbReference>
<sequence>MNQSSEKWRTSSPSNKLQASMMAEIDDEMDDVGGDVAPQPKGIPDRMSKLAKARADSGDDESDDDASDDDSDDESIAARVTCLKRGFDFVDKPRSGGVPEISCDLNALRSFVSQAPLKNSPTIQCYVERDKSGVNMMRPIYRLFLNDSNQFLLGAQKRSKNKTSNYLLSMDRSPTDRRSALIVGKLRSNWSGASYTIYDHGLNPNKTSLDSNVRCLLGTIDFTYDKMGPGRMAIRVPKVNSVGVPAAIRDKICTDGSDGDELDKLMEDNCLKLRNKRPKYDEKARGHVLNFGGRITMSSIKNFQLECDNHRHDDDTATDEKEIDDSNDVILQFGRVSCQPPGPHEQCSCHKNRFHLDFKYPLSAMQAFAICLAAMDGKLADNKAFEAMSDRFTKRK</sequence>
<dbReference type="AlphaFoldDB" id="A0A6G0X5E8"/>
<gene>
    <name evidence="4" type="ORF">Ae201684_008414</name>
</gene>
<dbReference type="Gene3D" id="3.20.90.10">
    <property type="entry name" value="Tubby Protein, Chain A"/>
    <property type="match status" value="1"/>
</dbReference>
<dbReference type="InterPro" id="IPR000007">
    <property type="entry name" value="Tubby_C"/>
</dbReference>
<comment type="similarity">
    <text evidence="1">Belongs to the TUB family.</text>
</comment>
<dbReference type="VEuPathDB" id="FungiDB:AeMF1_012186"/>
<comment type="caution">
    <text evidence="4">The sequence shown here is derived from an EMBL/GenBank/DDBJ whole genome shotgun (WGS) entry which is preliminary data.</text>
</comment>
<evidence type="ECO:0000313" key="4">
    <source>
        <dbReference type="EMBL" id="KAF0735205.1"/>
    </source>
</evidence>
<accession>A0A6G0X5E8</accession>
<evidence type="ECO:0000256" key="2">
    <source>
        <dbReference type="SAM" id="MobiDB-lite"/>
    </source>
</evidence>
<feature type="compositionally biased region" description="Acidic residues" evidence="2">
    <location>
        <begin position="24"/>
        <end position="33"/>
    </location>
</feature>
<feature type="compositionally biased region" description="Polar residues" evidence="2">
    <location>
        <begin position="1"/>
        <end position="18"/>
    </location>
</feature>
<feature type="compositionally biased region" description="Basic and acidic residues" evidence="2">
    <location>
        <begin position="43"/>
        <end position="57"/>
    </location>
</feature>
<dbReference type="Proteomes" id="UP000481153">
    <property type="component" value="Unassembled WGS sequence"/>
</dbReference>
<protein>
    <recommendedName>
        <fullName evidence="3">Tubby C-terminal domain-containing protein</fullName>
    </recommendedName>
</protein>
<evidence type="ECO:0000313" key="5">
    <source>
        <dbReference type="Proteomes" id="UP000481153"/>
    </source>
</evidence>
<evidence type="ECO:0000259" key="3">
    <source>
        <dbReference type="Pfam" id="PF01167"/>
    </source>
</evidence>
<dbReference type="EMBL" id="VJMJ01000101">
    <property type="protein sequence ID" value="KAF0735205.1"/>
    <property type="molecule type" value="Genomic_DNA"/>
</dbReference>
<proteinExistence type="inferred from homology"/>
<organism evidence="4 5">
    <name type="scientific">Aphanomyces euteiches</name>
    <dbReference type="NCBI Taxonomy" id="100861"/>
    <lineage>
        <taxon>Eukaryota</taxon>
        <taxon>Sar</taxon>
        <taxon>Stramenopiles</taxon>
        <taxon>Oomycota</taxon>
        <taxon>Saprolegniomycetes</taxon>
        <taxon>Saprolegniales</taxon>
        <taxon>Verrucalvaceae</taxon>
        <taxon>Aphanomyces</taxon>
    </lineage>
</organism>
<evidence type="ECO:0000256" key="1">
    <source>
        <dbReference type="ARBA" id="ARBA00007129"/>
    </source>
</evidence>
<dbReference type="PANTHER" id="PTHR16517:SF7">
    <property type="entry name" value="PROTEIN KING TUBBY"/>
    <property type="match status" value="1"/>
</dbReference>
<feature type="compositionally biased region" description="Acidic residues" evidence="2">
    <location>
        <begin position="58"/>
        <end position="74"/>
    </location>
</feature>